<name>A0A2G1XD94_STRCJ</name>
<organism evidence="3 4">
    <name type="scientific">Streptomyces cinnamoneus</name>
    <name type="common">Streptoverticillium cinnamoneum</name>
    <dbReference type="NCBI Taxonomy" id="53446"/>
    <lineage>
        <taxon>Bacteria</taxon>
        <taxon>Bacillati</taxon>
        <taxon>Actinomycetota</taxon>
        <taxon>Actinomycetes</taxon>
        <taxon>Kitasatosporales</taxon>
        <taxon>Streptomycetaceae</taxon>
        <taxon>Streptomyces</taxon>
        <taxon>Streptomyces cinnamoneus group</taxon>
    </lineage>
</organism>
<accession>A0A2G1XD94</accession>
<evidence type="ECO:0000256" key="1">
    <source>
        <dbReference type="SAM" id="MobiDB-lite"/>
    </source>
</evidence>
<keyword evidence="2" id="KW-0472">Membrane</keyword>
<keyword evidence="4" id="KW-1185">Reference proteome</keyword>
<dbReference type="AlphaFoldDB" id="A0A2G1XD94"/>
<reference evidence="3 4" key="1">
    <citation type="journal article" date="2017" name="Biochemistry">
        <title>Identification of the Biosynthetic Pathway for the Antibiotic Bicyclomycin.</title>
        <authorList>
            <person name="Patteson J."/>
            <person name="Cai W."/>
            <person name="Johnson R.A."/>
            <person name="Santa Maria K."/>
            <person name="Li B."/>
        </authorList>
    </citation>
    <scope>NUCLEOTIDE SEQUENCE [LARGE SCALE GENOMIC DNA]</scope>
    <source>
        <strain evidence="3 4">ATCC 21532</strain>
    </source>
</reference>
<feature type="compositionally biased region" description="Pro residues" evidence="1">
    <location>
        <begin position="166"/>
        <end position="192"/>
    </location>
</feature>
<proteinExistence type="predicted"/>
<feature type="transmembrane region" description="Helical" evidence="2">
    <location>
        <begin position="62"/>
        <end position="79"/>
    </location>
</feature>
<dbReference type="OrthoDB" id="4226051at2"/>
<dbReference type="EMBL" id="NHZO01000154">
    <property type="protein sequence ID" value="PHQ49139.1"/>
    <property type="molecule type" value="Genomic_DNA"/>
</dbReference>
<feature type="transmembrane region" description="Helical" evidence="2">
    <location>
        <begin position="86"/>
        <end position="106"/>
    </location>
</feature>
<comment type="caution">
    <text evidence="3">The sequence shown here is derived from an EMBL/GenBank/DDBJ whole genome shotgun (WGS) entry which is preliminary data.</text>
</comment>
<dbReference type="InterPro" id="IPR036259">
    <property type="entry name" value="MFS_trans_sf"/>
</dbReference>
<sequence>MPNRFPYARDPSEPLNMARDWPLWAAAVSAVLSFVMLFPPWLTSPGVSLNAFGHDMLTAGPALVVVMVVIMLILVYGALATRRTAYVAALLVPASNLLTLYIVQVADVSDLADLSAGSGVPGAATGAGVWLGFVFAVVAALCTAVAFVRWRGTAARPAAPADAVPPDAPEPPERPGPGPSGGPQVPPGAPHD</sequence>
<evidence type="ECO:0000313" key="3">
    <source>
        <dbReference type="EMBL" id="PHQ49139.1"/>
    </source>
</evidence>
<evidence type="ECO:0000313" key="4">
    <source>
        <dbReference type="Proteomes" id="UP000222531"/>
    </source>
</evidence>
<gene>
    <name evidence="3" type="ORF">BLA24_24010</name>
</gene>
<dbReference type="Proteomes" id="UP000222531">
    <property type="component" value="Unassembled WGS sequence"/>
</dbReference>
<evidence type="ECO:0000256" key="2">
    <source>
        <dbReference type="SAM" id="Phobius"/>
    </source>
</evidence>
<keyword evidence="2" id="KW-0812">Transmembrane</keyword>
<dbReference type="SUPFAM" id="SSF103473">
    <property type="entry name" value="MFS general substrate transporter"/>
    <property type="match status" value="1"/>
</dbReference>
<dbReference type="RefSeq" id="WP_099201095.1">
    <property type="nucleotide sequence ID" value="NZ_JBIRXA010000003.1"/>
</dbReference>
<feature type="transmembrane region" description="Helical" evidence="2">
    <location>
        <begin position="126"/>
        <end position="148"/>
    </location>
</feature>
<feature type="region of interest" description="Disordered" evidence="1">
    <location>
        <begin position="157"/>
        <end position="192"/>
    </location>
</feature>
<feature type="transmembrane region" description="Helical" evidence="2">
    <location>
        <begin position="21"/>
        <end position="42"/>
    </location>
</feature>
<keyword evidence="2" id="KW-1133">Transmembrane helix</keyword>
<protein>
    <submittedName>
        <fullName evidence="3">Uncharacterized protein</fullName>
    </submittedName>
</protein>